<comment type="caution">
    <text evidence="5">The sequence shown here is derived from an EMBL/GenBank/DDBJ whole genome shotgun (WGS) entry which is preliminary data.</text>
</comment>
<reference evidence="5 6" key="1">
    <citation type="journal article" date="2019" name="Int. J. Syst. Evol. Microbiol.">
        <title>The Global Catalogue of Microorganisms (GCM) 10K type strain sequencing project: providing services to taxonomists for standard genome sequencing and annotation.</title>
        <authorList>
            <consortium name="The Broad Institute Genomics Platform"/>
            <consortium name="The Broad Institute Genome Sequencing Center for Infectious Disease"/>
            <person name="Wu L."/>
            <person name="Ma J."/>
        </authorList>
    </citation>
    <scope>NUCLEOTIDE SEQUENCE [LARGE SCALE GENOMIC DNA]</scope>
    <source>
        <strain evidence="5 6">JCM 4565</strain>
    </source>
</reference>
<keyword evidence="1" id="KW-0326">Glycosidase</keyword>
<dbReference type="SUPFAM" id="SSF49265">
    <property type="entry name" value="Fibronectin type III"/>
    <property type="match status" value="1"/>
</dbReference>
<proteinExistence type="predicted"/>
<dbReference type="Gene3D" id="2.60.40.10">
    <property type="entry name" value="Immunoglobulins"/>
    <property type="match status" value="2"/>
</dbReference>
<accession>A0ABN0XVP6</accession>
<gene>
    <name evidence="5" type="ORF">GCM10010319_60840</name>
</gene>
<dbReference type="Pfam" id="PF00041">
    <property type="entry name" value="fn3"/>
    <property type="match status" value="1"/>
</dbReference>
<dbReference type="InterPro" id="IPR036116">
    <property type="entry name" value="FN3_sf"/>
</dbReference>
<dbReference type="InterPro" id="IPR003961">
    <property type="entry name" value="FN3_dom"/>
</dbReference>
<keyword evidence="3" id="KW-0732">Signal</keyword>
<dbReference type="SMART" id="SM00060">
    <property type="entry name" value="FN3"/>
    <property type="match status" value="1"/>
</dbReference>
<name>A0ABN0XVP6_9ACTN</name>
<keyword evidence="1" id="KW-0378">Hydrolase</keyword>
<dbReference type="PROSITE" id="PS50853">
    <property type="entry name" value="FN3"/>
    <property type="match status" value="1"/>
</dbReference>
<dbReference type="PROSITE" id="PS51318">
    <property type="entry name" value="TAT"/>
    <property type="match status" value="1"/>
</dbReference>
<feature type="domain" description="Fibronectin type-III" evidence="4">
    <location>
        <begin position="158"/>
        <end position="252"/>
    </location>
</feature>
<protein>
    <recommendedName>
        <fullName evidence="4">Fibronectin type-III domain-containing protein</fullName>
    </recommendedName>
</protein>
<feature type="signal peptide" evidence="3">
    <location>
        <begin position="1"/>
        <end position="30"/>
    </location>
</feature>
<dbReference type="CDD" id="cd00063">
    <property type="entry name" value="FN3"/>
    <property type="match status" value="1"/>
</dbReference>
<keyword evidence="6" id="KW-1185">Reference proteome</keyword>
<keyword evidence="2" id="KW-0624">Polysaccharide degradation</keyword>
<evidence type="ECO:0000313" key="6">
    <source>
        <dbReference type="Proteomes" id="UP001500063"/>
    </source>
</evidence>
<sequence length="252" mass="27258">MLHKNAARRAALICAAVTLGLAIPATAAHAAPTASAAAASSTQNLTPPKPVSGLLASESEDGIWIHWDENYANPWDRFPTVDKNVKSFELYRADDNGEPFKHIATLPGESGDRGFVDAEIKRNRYAVYYVTTVDIAGNESEASDTATGTPMMRITRETPDTPQGLKAKNVSGAVELSWTTDPYGTLPSKYLVYRYDKGRLNPTLVFETDATTYSDSRDLKPGASYTYRVVGVNAKGEEGNRSAPVQVTIPQS</sequence>
<evidence type="ECO:0000256" key="3">
    <source>
        <dbReference type="SAM" id="SignalP"/>
    </source>
</evidence>
<evidence type="ECO:0000256" key="1">
    <source>
        <dbReference type="ARBA" id="ARBA00023295"/>
    </source>
</evidence>
<feature type="chain" id="PRO_5046849158" description="Fibronectin type-III domain-containing protein" evidence="3">
    <location>
        <begin position="31"/>
        <end position="252"/>
    </location>
</feature>
<dbReference type="EMBL" id="BAAABW010000031">
    <property type="protein sequence ID" value="GAA0374166.1"/>
    <property type="molecule type" value="Genomic_DNA"/>
</dbReference>
<evidence type="ECO:0000256" key="2">
    <source>
        <dbReference type="ARBA" id="ARBA00023326"/>
    </source>
</evidence>
<evidence type="ECO:0000259" key="4">
    <source>
        <dbReference type="PROSITE" id="PS50853"/>
    </source>
</evidence>
<dbReference type="InterPro" id="IPR006311">
    <property type="entry name" value="TAT_signal"/>
</dbReference>
<organism evidence="5 6">
    <name type="scientific">Streptomyces blastmyceticus</name>
    <dbReference type="NCBI Taxonomy" id="68180"/>
    <lineage>
        <taxon>Bacteria</taxon>
        <taxon>Bacillati</taxon>
        <taxon>Actinomycetota</taxon>
        <taxon>Actinomycetes</taxon>
        <taxon>Kitasatosporales</taxon>
        <taxon>Streptomycetaceae</taxon>
        <taxon>Streptomyces</taxon>
    </lineage>
</organism>
<evidence type="ECO:0000313" key="5">
    <source>
        <dbReference type="EMBL" id="GAA0374166.1"/>
    </source>
</evidence>
<dbReference type="InterPro" id="IPR013783">
    <property type="entry name" value="Ig-like_fold"/>
</dbReference>
<dbReference type="RefSeq" id="WP_344122963.1">
    <property type="nucleotide sequence ID" value="NZ_BAAABW010000031.1"/>
</dbReference>
<keyword evidence="2" id="KW-0119">Carbohydrate metabolism</keyword>
<dbReference type="Proteomes" id="UP001500063">
    <property type="component" value="Unassembled WGS sequence"/>
</dbReference>